<dbReference type="AlphaFoldDB" id="A0A3D3TKX7"/>
<name>A0A3D3TKX7_9BACT</name>
<gene>
    <name evidence="1" type="ORF">DIT26_04315</name>
</gene>
<dbReference type="Gene3D" id="3.90.180.10">
    <property type="entry name" value="Medium-chain alcohol dehydrogenases, catalytic domain"/>
    <property type="match status" value="1"/>
</dbReference>
<comment type="caution">
    <text evidence="1">The sequence shown here is derived from an EMBL/GenBank/DDBJ whole genome shotgun (WGS) entry which is preliminary data.</text>
</comment>
<evidence type="ECO:0000313" key="2">
    <source>
        <dbReference type="Proteomes" id="UP000264215"/>
    </source>
</evidence>
<accession>A0A3D3TKX7</accession>
<sequence>MKALIFDRELRLEEVPFPTRLPGTSLVKVNLAGICNTDIEITKG</sequence>
<dbReference type="Proteomes" id="UP000264215">
    <property type="component" value="Unassembled WGS sequence"/>
</dbReference>
<feature type="non-terminal residue" evidence="1">
    <location>
        <position position="44"/>
    </location>
</feature>
<dbReference type="SUPFAM" id="SSF50129">
    <property type="entry name" value="GroES-like"/>
    <property type="match status" value="1"/>
</dbReference>
<dbReference type="InterPro" id="IPR011032">
    <property type="entry name" value="GroES-like_sf"/>
</dbReference>
<reference evidence="1 2" key="1">
    <citation type="journal article" date="2018" name="Nat. Biotechnol.">
        <title>A standardized bacterial taxonomy based on genome phylogeny substantially revises the tree of life.</title>
        <authorList>
            <person name="Parks D.H."/>
            <person name="Chuvochina M."/>
            <person name="Waite D.W."/>
            <person name="Rinke C."/>
            <person name="Skarshewski A."/>
            <person name="Chaumeil P.A."/>
            <person name="Hugenholtz P."/>
        </authorList>
    </citation>
    <scope>NUCLEOTIDE SEQUENCE [LARGE SCALE GENOMIC DNA]</scope>
    <source>
        <strain evidence="1">UBA9905</strain>
    </source>
</reference>
<evidence type="ECO:0000313" key="1">
    <source>
        <dbReference type="EMBL" id="HCO69798.1"/>
    </source>
</evidence>
<protein>
    <submittedName>
        <fullName evidence="1">Alcohol dehydrogenase</fullName>
    </submittedName>
</protein>
<dbReference type="EMBL" id="DQBS01000106">
    <property type="protein sequence ID" value="HCO69798.1"/>
    <property type="molecule type" value="Genomic_DNA"/>
</dbReference>
<organism evidence="1 2">
    <name type="scientific">Mesotoga infera</name>
    <dbReference type="NCBI Taxonomy" id="1236046"/>
    <lineage>
        <taxon>Bacteria</taxon>
        <taxon>Thermotogati</taxon>
        <taxon>Thermotogota</taxon>
        <taxon>Thermotogae</taxon>
        <taxon>Kosmotogales</taxon>
        <taxon>Kosmotogaceae</taxon>
        <taxon>Mesotoga</taxon>
    </lineage>
</organism>
<proteinExistence type="predicted"/>